<evidence type="ECO:0000256" key="4">
    <source>
        <dbReference type="ARBA" id="ARBA00022741"/>
    </source>
</evidence>
<evidence type="ECO:0000313" key="11">
    <source>
        <dbReference type="Proteomes" id="UP000249590"/>
    </source>
</evidence>
<sequence>MAELSPKDRLSPTDPRSSFQSMILALQAYWAERGCAILQPYDMEVGAGTFHPATTLRALGPRPWRAAYVQPSRRPGDGRYGENPNRLQHYYQFQVILKPSPKDLQALYLGSLEAIGIDLHRHDVRFVEDDWESPTLGAWGLGWECWCDGMEVSQFTYFQQVCGIDCRPVSGELTYGLERLAMYVQGVENVYDLTYVAESEAGPRVSYGEIFLQAEREYSAHNFEFADTEMLLRHFRDAEAECHALLAAGAPKVEGERHTQVLPAYDQTIKASHIFNLLDARGVISVTERQGYIGRVRALAKACGEAYLATDGGGFGYRAESETEAA</sequence>
<dbReference type="PRINTS" id="PR01044">
    <property type="entry name" value="TRNASYNTHGA"/>
</dbReference>
<dbReference type="OrthoDB" id="9802183at2"/>
<dbReference type="InterPro" id="IPR002310">
    <property type="entry name" value="Gly-tRNA_ligase_asu"/>
</dbReference>
<comment type="subcellular location">
    <subcellularLocation>
        <location evidence="9">Cytoplasm</location>
    </subcellularLocation>
</comment>
<dbReference type="InterPro" id="IPR045864">
    <property type="entry name" value="aa-tRNA-synth_II/BPL/LPL"/>
</dbReference>
<keyword evidence="5 9" id="KW-0067">ATP-binding</keyword>
<dbReference type="CDD" id="cd00733">
    <property type="entry name" value="GlyRS_alpha_core"/>
    <property type="match status" value="1"/>
</dbReference>
<keyword evidence="11" id="KW-1185">Reference proteome</keyword>
<dbReference type="Gene3D" id="1.20.58.180">
    <property type="entry name" value="Class II aaRS and biotin synthetases, domain 2"/>
    <property type="match status" value="1"/>
</dbReference>
<keyword evidence="4 9" id="KW-0547">Nucleotide-binding</keyword>
<evidence type="ECO:0000256" key="5">
    <source>
        <dbReference type="ARBA" id="ARBA00022840"/>
    </source>
</evidence>
<dbReference type="RefSeq" id="WP_111346653.1">
    <property type="nucleotide sequence ID" value="NZ_QHHQ01000003.1"/>
</dbReference>
<evidence type="ECO:0000256" key="2">
    <source>
        <dbReference type="ARBA" id="ARBA00011209"/>
    </source>
</evidence>
<dbReference type="GO" id="GO:0005524">
    <property type="term" value="F:ATP binding"/>
    <property type="evidence" value="ECO:0007669"/>
    <property type="project" value="UniProtKB-UniRule"/>
</dbReference>
<keyword evidence="3 9" id="KW-0436">Ligase</keyword>
<dbReference type="PANTHER" id="PTHR30075">
    <property type="entry name" value="GLYCYL-TRNA SYNTHETASE"/>
    <property type="match status" value="1"/>
</dbReference>
<dbReference type="NCBIfam" id="NF006827">
    <property type="entry name" value="PRK09348.1"/>
    <property type="match status" value="1"/>
</dbReference>
<dbReference type="HAMAP" id="MF_00254">
    <property type="entry name" value="Gly_tRNA_synth_alpha"/>
    <property type="match status" value="1"/>
</dbReference>
<dbReference type="GO" id="GO:0005829">
    <property type="term" value="C:cytosol"/>
    <property type="evidence" value="ECO:0007669"/>
    <property type="project" value="TreeGrafter"/>
</dbReference>
<evidence type="ECO:0000256" key="8">
    <source>
        <dbReference type="ARBA" id="ARBA00047937"/>
    </source>
</evidence>
<dbReference type="GO" id="GO:0006426">
    <property type="term" value="P:glycyl-tRNA aminoacylation"/>
    <property type="evidence" value="ECO:0007669"/>
    <property type="project" value="UniProtKB-UniRule"/>
</dbReference>
<dbReference type="AlphaFoldDB" id="A0A8B2NQI2"/>
<dbReference type="FunFam" id="3.30.930.10:FF:000006">
    <property type="entry name" value="Glycine--tRNA ligase alpha subunit"/>
    <property type="match status" value="1"/>
</dbReference>
<comment type="caution">
    <text evidence="10">The sequence shown here is derived from an EMBL/GenBank/DDBJ whole genome shotgun (WGS) entry which is preliminary data.</text>
</comment>
<dbReference type="EC" id="6.1.1.14" evidence="9"/>
<dbReference type="SUPFAM" id="SSF55681">
    <property type="entry name" value="Class II aaRS and biotin synthetases"/>
    <property type="match status" value="1"/>
</dbReference>
<keyword evidence="9" id="KW-0963">Cytoplasm</keyword>
<organism evidence="10 11">
    <name type="scientific">Acuticoccus sediminis</name>
    <dbReference type="NCBI Taxonomy" id="2184697"/>
    <lineage>
        <taxon>Bacteria</taxon>
        <taxon>Pseudomonadati</taxon>
        <taxon>Pseudomonadota</taxon>
        <taxon>Alphaproteobacteria</taxon>
        <taxon>Hyphomicrobiales</taxon>
        <taxon>Amorphaceae</taxon>
        <taxon>Acuticoccus</taxon>
    </lineage>
</organism>
<dbReference type="GO" id="GO:0004820">
    <property type="term" value="F:glycine-tRNA ligase activity"/>
    <property type="evidence" value="ECO:0007669"/>
    <property type="project" value="UniProtKB-UniRule"/>
</dbReference>
<evidence type="ECO:0000256" key="6">
    <source>
        <dbReference type="ARBA" id="ARBA00022917"/>
    </source>
</evidence>
<evidence type="ECO:0000256" key="3">
    <source>
        <dbReference type="ARBA" id="ARBA00022598"/>
    </source>
</evidence>
<proteinExistence type="inferred from homology"/>
<name>A0A8B2NQI2_9HYPH</name>
<dbReference type="Gene3D" id="3.30.930.10">
    <property type="entry name" value="Bira Bifunctional Protein, Domain 2"/>
    <property type="match status" value="1"/>
</dbReference>
<keyword evidence="6 9" id="KW-0648">Protein biosynthesis</keyword>
<dbReference type="PANTHER" id="PTHR30075:SF2">
    <property type="entry name" value="GLYCINE--TRNA LIGASE, CHLOROPLASTIC_MITOCHONDRIAL 2"/>
    <property type="match status" value="1"/>
</dbReference>
<dbReference type="EMBL" id="QHHQ01000003">
    <property type="protein sequence ID" value="RAI00580.1"/>
    <property type="molecule type" value="Genomic_DNA"/>
</dbReference>
<comment type="catalytic activity">
    <reaction evidence="8 9">
        <text>tRNA(Gly) + glycine + ATP = glycyl-tRNA(Gly) + AMP + diphosphate</text>
        <dbReference type="Rhea" id="RHEA:16013"/>
        <dbReference type="Rhea" id="RHEA-COMP:9664"/>
        <dbReference type="Rhea" id="RHEA-COMP:9683"/>
        <dbReference type="ChEBI" id="CHEBI:30616"/>
        <dbReference type="ChEBI" id="CHEBI:33019"/>
        <dbReference type="ChEBI" id="CHEBI:57305"/>
        <dbReference type="ChEBI" id="CHEBI:78442"/>
        <dbReference type="ChEBI" id="CHEBI:78522"/>
        <dbReference type="ChEBI" id="CHEBI:456215"/>
        <dbReference type="EC" id="6.1.1.14"/>
    </reaction>
</comment>
<comment type="similarity">
    <text evidence="1 9">Belongs to the class-II aminoacyl-tRNA synthetase family.</text>
</comment>
<evidence type="ECO:0000256" key="9">
    <source>
        <dbReference type="HAMAP-Rule" id="MF_00254"/>
    </source>
</evidence>
<accession>A0A8B2NQI2</accession>
<dbReference type="PROSITE" id="PS50861">
    <property type="entry name" value="AA_TRNA_LIGASE_II_GLYAB"/>
    <property type="match status" value="1"/>
</dbReference>
<reference evidence="10 11" key="1">
    <citation type="submission" date="2018-05" db="EMBL/GenBank/DDBJ databases">
        <title>Acuticoccus sediminis sp. nov., isolated from deep-sea sediment of Indian Ocean.</title>
        <authorList>
            <person name="Liu X."/>
            <person name="Lai Q."/>
            <person name="Du Y."/>
            <person name="Sun F."/>
            <person name="Zhang X."/>
            <person name="Wang S."/>
            <person name="Shao Z."/>
        </authorList>
    </citation>
    <scope>NUCLEOTIDE SEQUENCE [LARGE SCALE GENOMIC DNA]</scope>
    <source>
        <strain evidence="10 11">PTG4-2</strain>
    </source>
</reference>
<comment type="subunit">
    <text evidence="2 9">Tetramer of two alpha and two beta subunits.</text>
</comment>
<dbReference type="InterPro" id="IPR006194">
    <property type="entry name" value="Gly-tRNA-synth_heterodimer"/>
</dbReference>
<evidence type="ECO:0000313" key="10">
    <source>
        <dbReference type="EMBL" id="RAI00580.1"/>
    </source>
</evidence>
<evidence type="ECO:0000256" key="1">
    <source>
        <dbReference type="ARBA" id="ARBA00008226"/>
    </source>
</evidence>
<keyword evidence="7 9" id="KW-0030">Aminoacyl-tRNA synthetase</keyword>
<dbReference type="NCBIfam" id="TIGR00388">
    <property type="entry name" value="glyQ"/>
    <property type="match status" value="1"/>
</dbReference>
<gene>
    <name evidence="9" type="primary">glyQ</name>
    <name evidence="10" type="ORF">DLJ53_15070</name>
</gene>
<protein>
    <recommendedName>
        <fullName evidence="9">Glycine--tRNA ligase alpha subunit</fullName>
        <ecNumber evidence="9">6.1.1.14</ecNumber>
    </recommendedName>
    <alternativeName>
        <fullName evidence="9">Glycyl-tRNA synthetase alpha subunit</fullName>
        <shortName evidence="9">GlyRS</shortName>
    </alternativeName>
</protein>
<dbReference type="Pfam" id="PF02091">
    <property type="entry name" value="tRNA-synt_2e"/>
    <property type="match status" value="1"/>
</dbReference>
<evidence type="ECO:0000256" key="7">
    <source>
        <dbReference type="ARBA" id="ARBA00023146"/>
    </source>
</evidence>
<dbReference type="Proteomes" id="UP000249590">
    <property type="component" value="Unassembled WGS sequence"/>
</dbReference>